<feature type="region of interest" description="Disordered" evidence="1">
    <location>
        <begin position="49"/>
        <end position="89"/>
    </location>
</feature>
<protein>
    <submittedName>
        <fullName evidence="2">Unannotated protein</fullName>
    </submittedName>
</protein>
<organism evidence="2">
    <name type="scientific">freshwater metagenome</name>
    <dbReference type="NCBI Taxonomy" id="449393"/>
    <lineage>
        <taxon>unclassified sequences</taxon>
        <taxon>metagenomes</taxon>
        <taxon>ecological metagenomes</taxon>
    </lineage>
</organism>
<sequence>MPIETRVSIVLAPCRAFTAAARWKGQAPQTATGLARVRASHCQLSNCSAGTIDSTSTGRASAAETSSRCRRSRSSSGCSSSASSSGAASAGRVAVYPAAATVASRVSVSTAAGSKRTVAASVA</sequence>
<proteinExistence type="predicted"/>
<gene>
    <name evidence="2" type="ORF">UFOPK3609_00730</name>
</gene>
<feature type="compositionally biased region" description="Low complexity" evidence="1">
    <location>
        <begin position="74"/>
        <end position="89"/>
    </location>
</feature>
<accession>A0A6J7GKI7</accession>
<dbReference type="AlphaFoldDB" id="A0A6J7GKI7"/>
<reference evidence="2" key="1">
    <citation type="submission" date="2020-05" db="EMBL/GenBank/DDBJ databases">
        <authorList>
            <person name="Chiriac C."/>
            <person name="Salcher M."/>
            <person name="Ghai R."/>
            <person name="Kavagutti S V."/>
        </authorList>
    </citation>
    <scope>NUCLEOTIDE SEQUENCE</scope>
</reference>
<feature type="compositionally biased region" description="Polar residues" evidence="1">
    <location>
        <begin position="49"/>
        <end position="58"/>
    </location>
</feature>
<evidence type="ECO:0000256" key="1">
    <source>
        <dbReference type="SAM" id="MobiDB-lite"/>
    </source>
</evidence>
<dbReference type="EMBL" id="CAFBMQ010000092">
    <property type="protein sequence ID" value="CAB4908947.1"/>
    <property type="molecule type" value="Genomic_DNA"/>
</dbReference>
<evidence type="ECO:0000313" key="2">
    <source>
        <dbReference type="EMBL" id="CAB4908947.1"/>
    </source>
</evidence>
<name>A0A6J7GKI7_9ZZZZ</name>